<dbReference type="OrthoDB" id="9805999at2"/>
<gene>
    <name evidence="10" type="ORF">BOO71_0003631</name>
</gene>
<dbReference type="SUPFAM" id="SSF161098">
    <property type="entry name" value="MetI-like"/>
    <property type="match status" value="1"/>
</dbReference>
<evidence type="ECO:0000256" key="4">
    <source>
        <dbReference type="ARBA" id="ARBA00022692"/>
    </source>
</evidence>
<dbReference type="NCBIfam" id="TIGR01726">
    <property type="entry name" value="HEQRo_perm_3TM"/>
    <property type="match status" value="1"/>
</dbReference>
<evidence type="ECO:0000256" key="8">
    <source>
        <dbReference type="RuleBase" id="RU363032"/>
    </source>
</evidence>
<sequence>MKLLETFFNLNVLDSALPALLRGLLITLELGVVSAVVGTLLGLVVALLGLYGPRWLRWLVRFYIDVLRAMPLLVFMVLIYYALPFVKILLPAFTCAVLAISLIASAYVAEIIRSGIEAIPVGQFEAARSLGLHGWDVMRSVILPQALRIVVPPLTGNAISIMKDTAIASVVALPELLQQATSQQALSANPTPLVGAALIYVILLFPLVRLVSRFEARSKQRAAR</sequence>
<keyword evidence="7 8" id="KW-0472">Membrane</keyword>
<dbReference type="PROSITE" id="PS50928">
    <property type="entry name" value="ABC_TM1"/>
    <property type="match status" value="1"/>
</dbReference>
<dbReference type="EMBL" id="MSTI01000040">
    <property type="protein sequence ID" value="OLV19185.1"/>
    <property type="molecule type" value="Genomic_DNA"/>
</dbReference>
<reference evidence="10 11" key="1">
    <citation type="submission" date="2017-01" db="EMBL/GenBank/DDBJ databases">
        <title>Genome Analysis of Deinococcus marmoris KOPRI26562.</title>
        <authorList>
            <person name="Kim J.H."/>
            <person name="Oh H.-M."/>
        </authorList>
    </citation>
    <scope>NUCLEOTIDE SEQUENCE [LARGE SCALE GENOMIC DNA]</scope>
    <source>
        <strain evidence="10 11">KOPRI26562</strain>
    </source>
</reference>
<dbReference type="PANTHER" id="PTHR30614">
    <property type="entry name" value="MEMBRANE COMPONENT OF AMINO ACID ABC TRANSPORTER"/>
    <property type="match status" value="1"/>
</dbReference>
<evidence type="ECO:0000256" key="3">
    <source>
        <dbReference type="ARBA" id="ARBA00022475"/>
    </source>
</evidence>
<proteinExistence type="inferred from homology"/>
<comment type="subcellular location">
    <subcellularLocation>
        <location evidence="1 8">Cell membrane</location>
        <topology evidence="1 8">Multi-pass membrane protein</topology>
    </subcellularLocation>
</comment>
<keyword evidence="6 8" id="KW-1133">Transmembrane helix</keyword>
<dbReference type="Pfam" id="PF00528">
    <property type="entry name" value="BPD_transp_1"/>
    <property type="match status" value="1"/>
</dbReference>
<feature type="transmembrane region" description="Helical" evidence="8">
    <location>
        <begin position="20"/>
        <end position="50"/>
    </location>
</feature>
<evidence type="ECO:0000256" key="5">
    <source>
        <dbReference type="ARBA" id="ARBA00022970"/>
    </source>
</evidence>
<keyword evidence="4 8" id="KW-0812">Transmembrane</keyword>
<dbReference type="CDD" id="cd06261">
    <property type="entry name" value="TM_PBP2"/>
    <property type="match status" value="1"/>
</dbReference>
<dbReference type="InterPro" id="IPR000515">
    <property type="entry name" value="MetI-like"/>
</dbReference>
<dbReference type="STRING" id="249408.BOO71_0003631"/>
<evidence type="ECO:0000256" key="6">
    <source>
        <dbReference type="ARBA" id="ARBA00022989"/>
    </source>
</evidence>
<dbReference type="RefSeq" id="WP_075831098.1">
    <property type="nucleotide sequence ID" value="NZ_MSTI01000040.1"/>
</dbReference>
<evidence type="ECO:0000256" key="7">
    <source>
        <dbReference type="ARBA" id="ARBA00023136"/>
    </source>
</evidence>
<protein>
    <submittedName>
        <fullName evidence="10">ABC transporter permease protein</fullName>
    </submittedName>
</protein>
<dbReference type="InterPro" id="IPR035906">
    <property type="entry name" value="MetI-like_sf"/>
</dbReference>
<feature type="domain" description="ABC transmembrane type-1" evidence="9">
    <location>
        <begin position="24"/>
        <end position="212"/>
    </location>
</feature>
<dbReference type="InterPro" id="IPR010065">
    <property type="entry name" value="AA_ABC_transptr_permease_3TM"/>
</dbReference>
<organism evidence="10 11">
    <name type="scientific">Deinococcus marmoris</name>
    <dbReference type="NCBI Taxonomy" id="249408"/>
    <lineage>
        <taxon>Bacteria</taxon>
        <taxon>Thermotogati</taxon>
        <taxon>Deinococcota</taxon>
        <taxon>Deinococci</taxon>
        <taxon>Deinococcales</taxon>
        <taxon>Deinococcaceae</taxon>
        <taxon>Deinococcus</taxon>
    </lineage>
</organism>
<keyword evidence="5" id="KW-0029">Amino-acid transport</keyword>
<dbReference type="AlphaFoldDB" id="A0A1U7P1Y0"/>
<dbReference type="InterPro" id="IPR043429">
    <property type="entry name" value="ArtM/GltK/GlnP/TcyL/YhdX-like"/>
</dbReference>
<dbReference type="GO" id="GO:0006865">
    <property type="term" value="P:amino acid transport"/>
    <property type="evidence" value="ECO:0007669"/>
    <property type="project" value="UniProtKB-KW"/>
</dbReference>
<accession>A0A1U7P1Y0</accession>
<comment type="similarity">
    <text evidence="8">Belongs to the binding-protein-dependent transport system permease family.</text>
</comment>
<dbReference type="GO" id="GO:0022857">
    <property type="term" value="F:transmembrane transporter activity"/>
    <property type="evidence" value="ECO:0007669"/>
    <property type="project" value="InterPro"/>
</dbReference>
<keyword evidence="11" id="KW-1185">Reference proteome</keyword>
<evidence type="ECO:0000259" key="9">
    <source>
        <dbReference type="PROSITE" id="PS50928"/>
    </source>
</evidence>
<keyword evidence="2 8" id="KW-0813">Transport</keyword>
<evidence type="ECO:0000313" key="11">
    <source>
        <dbReference type="Proteomes" id="UP000186607"/>
    </source>
</evidence>
<evidence type="ECO:0000256" key="2">
    <source>
        <dbReference type="ARBA" id="ARBA00022448"/>
    </source>
</evidence>
<dbReference type="PANTHER" id="PTHR30614:SF0">
    <property type="entry name" value="L-CYSTINE TRANSPORT SYSTEM PERMEASE PROTEIN TCYL"/>
    <property type="match status" value="1"/>
</dbReference>
<dbReference type="Gene3D" id="1.10.3720.10">
    <property type="entry name" value="MetI-like"/>
    <property type="match status" value="1"/>
</dbReference>
<evidence type="ECO:0000313" key="10">
    <source>
        <dbReference type="EMBL" id="OLV19185.1"/>
    </source>
</evidence>
<comment type="caution">
    <text evidence="10">The sequence shown here is derived from an EMBL/GenBank/DDBJ whole genome shotgun (WGS) entry which is preliminary data.</text>
</comment>
<keyword evidence="3" id="KW-1003">Cell membrane</keyword>
<evidence type="ECO:0000256" key="1">
    <source>
        <dbReference type="ARBA" id="ARBA00004651"/>
    </source>
</evidence>
<feature type="transmembrane region" description="Helical" evidence="8">
    <location>
        <begin position="193"/>
        <end position="211"/>
    </location>
</feature>
<dbReference type="GO" id="GO:0043190">
    <property type="term" value="C:ATP-binding cassette (ABC) transporter complex"/>
    <property type="evidence" value="ECO:0007669"/>
    <property type="project" value="InterPro"/>
</dbReference>
<name>A0A1U7P1Y0_9DEIO</name>
<dbReference type="Proteomes" id="UP000186607">
    <property type="component" value="Unassembled WGS sequence"/>
</dbReference>